<dbReference type="InterPro" id="IPR050276">
    <property type="entry name" value="MshD_Acetyltransferase"/>
</dbReference>
<gene>
    <name evidence="2" type="ORF">CLOSTMETH_03735</name>
</gene>
<comment type="caution">
    <text evidence="2">The sequence shown here is derived from an EMBL/GenBank/DDBJ whole genome shotgun (WGS) entry which is preliminary data.</text>
</comment>
<evidence type="ECO:0000313" key="3">
    <source>
        <dbReference type="Proteomes" id="UP000003340"/>
    </source>
</evidence>
<organism evidence="2 3">
    <name type="scientific">[Clostridium] methylpentosum DSM 5476</name>
    <dbReference type="NCBI Taxonomy" id="537013"/>
    <lineage>
        <taxon>Bacteria</taxon>
        <taxon>Bacillati</taxon>
        <taxon>Bacillota</taxon>
        <taxon>Clostridia</taxon>
        <taxon>Eubacteriales</taxon>
        <taxon>Oscillospiraceae</taxon>
        <taxon>Oscillospiraceae incertae sedis</taxon>
    </lineage>
</organism>
<dbReference type="Proteomes" id="UP000003340">
    <property type="component" value="Unassembled WGS sequence"/>
</dbReference>
<dbReference type="InterPro" id="IPR000182">
    <property type="entry name" value="GNAT_dom"/>
</dbReference>
<dbReference type="Pfam" id="PF00583">
    <property type="entry name" value="Acetyltransf_1"/>
    <property type="match status" value="1"/>
</dbReference>
<feature type="domain" description="N-acetyltransferase" evidence="1">
    <location>
        <begin position="11"/>
        <end position="169"/>
    </location>
</feature>
<reference evidence="2 3" key="2">
    <citation type="submission" date="2009-02" db="EMBL/GenBank/DDBJ databases">
        <title>Draft genome sequence of Clostridium methylpentosum (DSM 5476).</title>
        <authorList>
            <person name="Sudarsanam P."/>
            <person name="Ley R."/>
            <person name="Guruge J."/>
            <person name="Turnbaugh P.J."/>
            <person name="Mahowald M."/>
            <person name="Liep D."/>
            <person name="Gordon J."/>
        </authorList>
    </citation>
    <scope>NUCLEOTIDE SEQUENCE [LARGE SCALE GENOMIC DNA]</scope>
    <source>
        <strain evidence="2 3">DSM 5476</strain>
    </source>
</reference>
<name>C0EIP0_9FIRM</name>
<accession>C0EIP0</accession>
<dbReference type="SUPFAM" id="SSF55729">
    <property type="entry name" value="Acyl-CoA N-acyltransferases (Nat)"/>
    <property type="match status" value="1"/>
</dbReference>
<dbReference type="HOGENOM" id="CLU_107134_0_0_9"/>
<keyword evidence="3" id="KW-1185">Reference proteome</keyword>
<dbReference type="InterPro" id="IPR016181">
    <property type="entry name" value="Acyl_CoA_acyltransferase"/>
</dbReference>
<dbReference type="Gene3D" id="3.40.630.30">
    <property type="match status" value="1"/>
</dbReference>
<sequence length="171" mass="20207">MIQEGMMRHTMMIREIKSGELEILEDLLYEAIFQPDPIQRLPREVIHRPELRAYIEDWGRSDDLCLVAELDGRIVGGVWTRVFSETFQGYGWLDHATPELAISLFEEYRGQGIGTRLLQEMLQLLRQRGYSRVSLSVSKQNRAVRLYRDIGFEVVREEQGEYLMQLWLREM</sequence>
<protein>
    <submittedName>
        <fullName evidence="2">Acetyltransferase, GNAT family</fullName>
    </submittedName>
</protein>
<proteinExistence type="predicted"/>
<dbReference type="GO" id="GO:0016747">
    <property type="term" value="F:acyltransferase activity, transferring groups other than amino-acyl groups"/>
    <property type="evidence" value="ECO:0007669"/>
    <property type="project" value="InterPro"/>
</dbReference>
<reference evidence="2 3" key="1">
    <citation type="submission" date="2009-01" db="EMBL/GenBank/DDBJ databases">
        <authorList>
            <person name="Fulton L."/>
            <person name="Clifton S."/>
            <person name="Fulton B."/>
            <person name="Xu J."/>
            <person name="Minx P."/>
            <person name="Pepin K.H."/>
            <person name="Johnson M."/>
            <person name="Bhonagiri V."/>
            <person name="Nash W.E."/>
            <person name="Mardis E.R."/>
            <person name="Wilson R.K."/>
        </authorList>
    </citation>
    <scope>NUCLEOTIDE SEQUENCE [LARGE SCALE GENOMIC DNA]</scope>
    <source>
        <strain evidence="2 3">DSM 5476</strain>
    </source>
</reference>
<evidence type="ECO:0000259" key="1">
    <source>
        <dbReference type="PROSITE" id="PS51186"/>
    </source>
</evidence>
<keyword evidence="2" id="KW-0808">Transferase</keyword>
<dbReference type="PROSITE" id="PS51186">
    <property type="entry name" value="GNAT"/>
    <property type="match status" value="1"/>
</dbReference>
<dbReference type="eggNOG" id="COG0456">
    <property type="taxonomic scope" value="Bacteria"/>
</dbReference>
<dbReference type="CDD" id="cd04301">
    <property type="entry name" value="NAT_SF"/>
    <property type="match status" value="1"/>
</dbReference>
<dbReference type="EMBL" id="ACEC01000128">
    <property type="protein sequence ID" value="EEG28686.1"/>
    <property type="molecule type" value="Genomic_DNA"/>
</dbReference>
<evidence type="ECO:0000313" key="2">
    <source>
        <dbReference type="EMBL" id="EEG28686.1"/>
    </source>
</evidence>
<dbReference type="AlphaFoldDB" id="C0EIP0"/>
<dbReference type="PANTHER" id="PTHR43617">
    <property type="entry name" value="L-AMINO ACID N-ACETYLTRANSFERASE"/>
    <property type="match status" value="1"/>
</dbReference>
<dbReference type="STRING" id="537013.CLOSTMETH_03735"/>